<feature type="domain" description="Peptidase M10 serralysin C-terminal" evidence="5">
    <location>
        <begin position="120"/>
        <end position="272"/>
    </location>
</feature>
<gene>
    <name evidence="6" type="ORF">GR328_10370</name>
</gene>
<keyword evidence="3" id="KW-0964">Secreted</keyword>
<dbReference type="SUPFAM" id="SSF51120">
    <property type="entry name" value="beta-Roll"/>
    <property type="match status" value="2"/>
</dbReference>
<dbReference type="GO" id="GO:0006508">
    <property type="term" value="P:proteolysis"/>
    <property type="evidence" value="ECO:0007669"/>
    <property type="project" value="UniProtKB-KW"/>
</dbReference>
<dbReference type="InterPro" id="IPR001343">
    <property type="entry name" value="Hemolysn_Ca-bd"/>
</dbReference>
<keyword evidence="7" id="KW-1185">Reference proteome</keyword>
<organism evidence="6 7">
    <name type="scientific">Microvirga makkahensis</name>
    <dbReference type="NCBI Taxonomy" id="1128670"/>
    <lineage>
        <taxon>Bacteria</taxon>
        <taxon>Pseudomonadati</taxon>
        <taxon>Pseudomonadota</taxon>
        <taxon>Alphaproteobacteria</taxon>
        <taxon>Hyphomicrobiales</taxon>
        <taxon>Methylobacteriaceae</taxon>
        <taxon>Microvirga</taxon>
    </lineage>
</organism>
<dbReference type="InterPro" id="IPR034033">
    <property type="entry name" value="Serralysin-like"/>
</dbReference>
<comment type="cofactor">
    <cofactor evidence="1">
        <name>Ca(2+)</name>
        <dbReference type="ChEBI" id="CHEBI:29108"/>
    </cofactor>
</comment>
<evidence type="ECO:0000256" key="3">
    <source>
        <dbReference type="ARBA" id="ARBA00022525"/>
    </source>
</evidence>
<reference evidence="6 7" key="2">
    <citation type="submission" date="2020-01" db="EMBL/GenBank/DDBJ databases">
        <title>Microvirga sp. nov., an arsenate reduction bacterium isolated from Tibet hotspring sediments.</title>
        <authorList>
            <person name="Xian W.-D."/>
            <person name="Li W.-J."/>
        </authorList>
    </citation>
    <scope>NUCLEOTIDE SEQUENCE [LARGE SCALE GENOMIC DNA]</scope>
    <source>
        <strain evidence="6 7">KCTC 23863</strain>
    </source>
</reference>
<dbReference type="Pfam" id="PF00353">
    <property type="entry name" value="HemolysinCabind"/>
    <property type="match status" value="2"/>
</dbReference>
<comment type="subcellular location">
    <subcellularLocation>
        <location evidence="2">Secreted</location>
    </subcellularLocation>
</comment>
<dbReference type="OrthoDB" id="223957at2"/>
<evidence type="ECO:0000256" key="2">
    <source>
        <dbReference type="ARBA" id="ARBA00004613"/>
    </source>
</evidence>
<dbReference type="InterPro" id="IPR050557">
    <property type="entry name" value="RTX_toxin/Mannuronan_C5-epim"/>
</dbReference>
<evidence type="ECO:0000256" key="4">
    <source>
        <dbReference type="ARBA" id="ARBA00022737"/>
    </source>
</evidence>
<dbReference type="PANTHER" id="PTHR38340:SF1">
    <property type="entry name" value="S-LAYER PROTEIN"/>
    <property type="match status" value="1"/>
</dbReference>
<evidence type="ECO:0000259" key="5">
    <source>
        <dbReference type="Pfam" id="PF08548"/>
    </source>
</evidence>
<dbReference type="Gene3D" id="2.150.10.10">
    <property type="entry name" value="Serralysin-like metalloprotease, C-terminal"/>
    <property type="match status" value="2"/>
</dbReference>
<dbReference type="GO" id="GO:0005509">
    <property type="term" value="F:calcium ion binding"/>
    <property type="evidence" value="ECO:0007669"/>
    <property type="project" value="InterPro"/>
</dbReference>
<dbReference type="InterPro" id="IPR011049">
    <property type="entry name" value="Serralysin-like_metalloprot_C"/>
</dbReference>
<dbReference type="Pfam" id="PF08548">
    <property type="entry name" value="Peptidase_M10_C"/>
    <property type="match status" value="1"/>
</dbReference>
<dbReference type="PROSITE" id="PS00330">
    <property type="entry name" value="HEMOLYSIN_CALCIUM"/>
    <property type="match status" value="3"/>
</dbReference>
<dbReference type="InterPro" id="IPR024079">
    <property type="entry name" value="MetalloPept_cat_dom_sf"/>
</dbReference>
<dbReference type="AlphaFoldDB" id="A0A7X3MRH4"/>
<dbReference type="EMBL" id="WURB01000006">
    <property type="protein sequence ID" value="MXQ11857.1"/>
    <property type="molecule type" value="Genomic_DNA"/>
</dbReference>
<evidence type="ECO:0000256" key="1">
    <source>
        <dbReference type="ARBA" id="ARBA00001913"/>
    </source>
</evidence>
<keyword evidence="4" id="KW-0677">Repeat</keyword>
<protein>
    <submittedName>
        <fullName evidence="6">Protease</fullName>
    </submittedName>
</protein>
<dbReference type="Gene3D" id="3.40.390.10">
    <property type="entry name" value="Collagenase (Catalytic Domain)"/>
    <property type="match status" value="1"/>
</dbReference>
<dbReference type="GO" id="GO:0005615">
    <property type="term" value="C:extracellular space"/>
    <property type="evidence" value="ECO:0007669"/>
    <property type="project" value="InterPro"/>
</dbReference>
<reference evidence="6 7" key="1">
    <citation type="submission" date="2019-12" db="EMBL/GenBank/DDBJ databases">
        <authorList>
            <person name="Yuan C.-G."/>
        </authorList>
    </citation>
    <scope>NUCLEOTIDE SEQUENCE [LARGE SCALE GENOMIC DNA]</scope>
    <source>
        <strain evidence="6 7">KCTC 23863</strain>
    </source>
</reference>
<dbReference type="Proteomes" id="UP000436483">
    <property type="component" value="Unassembled WGS sequence"/>
</dbReference>
<dbReference type="InterPro" id="IPR013858">
    <property type="entry name" value="Peptidase_M10B_C"/>
</dbReference>
<proteinExistence type="predicted"/>
<accession>A0A7X3MRH4</accession>
<dbReference type="GO" id="GO:0008237">
    <property type="term" value="F:metallopeptidase activity"/>
    <property type="evidence" value="ECO:0007669"/>
    <property type="project" value="InterPro"/>
</dbReference>
<dbReference type="InterPro" id="IPR018511">
    <property type="entry name" value="Hemolysin-typ_Ca-bd_CS"/>
</dbReference>
<evidence type="ECO:0000313" key="6">
    <source>
        <dbReference type="EMBL" id="MXQ11857.1"/>
    </source>
</evidence>
<keyword evidence="6" id="KW-0378">Hydrolase</keyword>
<dbReference type="PRINTS" id="PR00313">
    <property type="entry name" value="CABNDNGRPT"/>
</dbReference>
<dbReference type="PANTHER" id="PTHR38340">
    <property type="entry name" value="S-LAYER PROTEIN"/>
    <property type="match status" value="1"/>
</dbReference>
<keyword evidence="6" id="KW-0645">Protease</keyword>
<name>A0A7X3MRH4_9HYPH</name>
<comment type="caution">
    <text evidence="6">The sequence shown here is derived from an EMBL/GenBank/DDBJ whole genome shotgun (WGS) entry which is preliminary data.</text>
</comment>
<dbReference type="SUPFAM" id="SSF55486">
    <property type="entry name" value="Metalloproteases ('zincins'), catalytic domain"/>
    <property type="match status" value="1"/>
</dbReference>
<evidence type="ECO:0000313" key="7">
    <source>
        <dbReference type="Proteomes" id="UP000436483"/>
    </source>
</evidence>
<dbReference type="CDD" id="cd04277">
    <property type="entry name" value="ZnMc_serralysin_like"/>
    <property type="match status" value="1"/>
</dbReference>
<sequence>MSDTPSTAWAYFPSGTAQDGDIWMNPQGGPTYLTPNLGNWGYATIFHEFGHALGLQHGHPEDVNDTLFLPPSEDNWNYSLMTYRSYAGAQTDFVRGNTESDNPTTYMQNDIAALQHMYGANFNTNAGNTVYRWSPTTGQFSVNGESWGTPLNNKIFMTVWDGNGVDTYNLSSYTTGLVLDLRPGAFSTFSTAQLADLDGTATVRPALGNVANARLYQGDPRSLIENAIGGSGSDRIIGNTAGNVLNGGAGNDVLNGGPGADRLYGGTGNDIHYVDNAGDRIVEASTGGTADRVYSAISHTIAAYVEHLYASGSASITLKGNGSANAIVGNAGRNTIYGLSGNDRLTGGTGNDILDGGLGRDVLSGGSGSDTFVLKDHRPGSTYYDRITDFNRSYDGYLRIDNKYMSKLGGTGRLSSSEFVLGTAAKDAYDRVIYDKAKGYLYYDPDGTGGAAKQLIAWLTNKASLSYSDIYVI</sequence>